<dbReference type="Pfam" id="PF01852">
    <property type="entry name" value="START"/>
    <property type="match status" value="1"/>
</dbReference>
<feature type="region of interest" description="Disordered" evidence="1">
    <location>
        <begin position="33"/>
        <end position="53"/>
    </location>
</feature>
<keyword evidence="2" id="KW-0812">Transmembrane</keyword>
<organism evidence="4 5">
    <name type="scientific">Hypholoma sublateritium (strain FD-334 SS-4)</name>
    <dbReference type="NCBI Taxonomy" id="945553"/>
    <lineage>
        <taxon>Eukaryota</taxon>
        <taxon>Fungi</taxon>
        <taxon>Dikarya</taxon>
        <taxon>Basidiomycota</taxon>
        <taxon>Agaricomycotina</taxon>
        <taxon>Agaricomycetes</taxon>
        <taxon>Agaricomycetidae</taxon>
        <taxon>Agaricales</taxon>
        <taxon>Agaricineae</taxon>
        <taxon>Strophariaceae</taxon>
        <taxon>Hypholoma</taxon>
    </lineage>
</organism>
<dbReference type="PROSITE" id="PS50848">
    <property type="entry name" value="START"/>
    <property type="match status" value="2"/>
</dbReference>
<feature type="region of interest" description="Disordered" evidence="1">
    <location>
        <begin position="855"/>
        <end position="880"/>
    </location>
</feature>
<dbReference type="Proteomes" id="UP000054270">
    <property type="component" value="Unassembled WGS sequence"/>
</dbReference>
<gene>
    <name evidence="4" type="ORF">HYPSUDRAFT_34622</name>
</gene>
<evidence type="ECO:0000256" key="1">
    <source>
        <dbReference type="SAM" id="MobiDB-lite"/>
    </source>
</evidence>
<dbReference type="STRING" id="945553.A0A0D2LKI6"/>
<protein>
    <recommendedName>
        <fullName evidence="3">START domain-containing protein</fullName>
    </recommendedName>
</protein>
<feature type="region of interest" description="Disordered" evidence="1">
    <location>
        <begin position="1264"/>
        <end position="1303"/>
    </location>
</feature>
<dbReference type="SUPFAM" id="SSF55961">
    <property type="entry name" value="Bet v1-like"/>
    <property type="match status" value="3"/>
</dbReference>
<feature type="region of interest" description="Disordered" evidence="1">
    <location>
        <begin position="1693"/>
        <end position="1746"/>
    </location>
</feature>
<evidence type="ECO:0000256" key="2">
    <source>
        <dbReference type="SAM" id="Phobius"/>
    </source>
</evidence>
<feature type="region of interest" description="Disordered" evidence="1">
    <location>
        <begin position="1785"/>
        <end position="1821"/>
    </location>
</feature>
<sequence>MSDGSRLKQSWYTALSDAETHFRQLLTSPAAEWKRIPHSGEASSSKQKAKVRPSAIPDVADVIVHRNSSSSGEDVYRMVLEVPVLEEQTSLEPWKAVLTTPELRQEWDPAVEDAHLLEMFDRNTRISKTNYTLGWPANPRDSVTISRAFYDATTLIDITTSLPRSSDEPAYLRPSPPFVRSHVQLFAWCIQHIQPHPTSPTDNKKSPSNGKLRITCFWQHDLKALWGFGSSTSSLMQQLSTMTLSLLKTVIKRGGRVPKLAGYGNGVSIERVRYQLDREALSVDYSIIPDDEDHSTHHELGLQGMDEVHALREHRRLTRSIECVLPSSAGWDIQVTMKGSSEEVENIPWSAHAIRSNSNPAMNSGNDQILLRLTHGALVDDDSVLKVKVVFEVAGGTRGLRLNGLATKIHDVEERDPSSQAIPQKILQDVASAVDLSIQTSSSMGTVSSNGSSTLGMPPLRPTERTPAAEKSILSKVKRNYIYFSSLLQEPEAKWRRTTEARGVSITQLDSIDPTLVVYRAEATFVGVGLWDLYAAVASPGARVYWDKQHEDGVLLEDVNELTELWHFKTKPAWPVNGRDSVVLKTVYKSSTTIHVFAFSADDSHLFPHIPPAEPNVIRTQVDLQGWAIEALSPTTTLLTLLEQSDPKGWTNKTSIPTQMINTLAGIGEFAIKCGGPPVVTRLAGSKANDFRYDHERGLFRVEYEPSAARRSIITGTANGISSPTTDSLPAVECEIRCDIDTWGASLDIVVDPPPQTITCLRRHRLSAEGGGLWLTLTHDSIFLEEERLLTVVRRAPGKEKGLVMVNGAKVQVDIDELPDHEIKTLSKQKRVKPARIPLDQPPVMGVIRRRKAEWNGPEGGDAQQSSTSTNSDASISSTAPRISSPLARFFTYAVDQATTTTQQAVAAISPANSSGSSSTTLDSTKLPMQYALEALAWTQGFNSRPKMQEGWALVGDKGMVVERKLISSISPFIPVHRGSKVIEGVSAEEIAAVITSLDCRKTWDERFDSAHVLQSYSGHTRTSFLTAKAGFPFRDRGFYLASVVAREHTPISAFNRRPGEVAEQSPTTRNAIFCVSASFSSESAKDFSSAKYNSYGLPIGRVYVDAWILETLDPYTKENYAIPSSRCTRLVAVDYAGSIPAAFNSGINATLARGVLAVEAYMKNTKATMPMTRLPAPGLLVSEGKPEEHGAASAVAISGRSDSGSSDALISTPFMAWKLRQRDDNRILLDCQFNAEKKVYKTSALVTMFSSRTETTLRREASIATITPSSSSSESATPSTNPSIEKTPRPRHLALSQSPHRSFVQASEDMISDSTISNKTDKNIIVGSSSIPLTTPMLKIPGSMALTPLPSSATFPSSQSPTNSILSSSDTHSRFTSAAESSSTGDSRPTSSSVSISPPRMRQRAASSGSSAFSIHSSGLGASAALYHPDGSAVRGRTTSSAFNIKGEVKLTTDLIVMEVVVDSKMFNHGSEGDGKGKGYAVDVRARKRALIALHQRGPVPLSGLASGMGTAASIAGNPDSTNVFIGATTPSDKEGTLELPFIYNLYTMPSSPLHSSGLSAESPSRHLLRISLPTAQYRVSDVKDPLTGEMRTAPPKPAWLLVLEEEGGGVVVELVVRPASERIKKAVCINGREVPVLGEKESLTSLGREELLDDRTARMGVLSRMPNDAEPLPEELKAPIAVADDLLLPAAPSGIDEGDQVNSAQQVKTESDEKNSGSERSSNGEDSPGTPKAELAAAGGPHVGHVASSGPGGLLGFLHGYPNPLTRFTGGASAIAVATTSKAGAPDGTEAGSDPGSTAEGSISGAPEGGADAVQLGPAQQQGGGSYPFATLVFVALIAFLLGSLLRSLLSPADFIYVVTDLGEAEEGVGGWREIRRLVEIKYLWGGWDLQVAVVRRQ</sequence>
<feature type="compositionally biased region" description="Low complexity" evidence="1">
    <location>
        <begin position="1264"/>
        <end position="1281"/>
    </location>
</feature>
<dbReference type="InterPro" id="IPR051213">
    <property type="entry name" value="START_lipid_transfer"/>
</dbReference>
<dbReference type="PANTHER" id="PTHR19308:SF54">
    <property type="entry name" value="START DOMAIN-CONTAINING PROTEIN"/>
    <property type="match status" value="1"/>
</dbReference>
<feature type="region of interest" description="Disordered" evidence="1">
    <location>
        <begin position="1352"/>
        <end position="1413"/>
    </location>
</feature>
<keyword evidence="5" id="KW-1185">Reference proteome</keyword>
<dbReference type="EMBL" id="KN817522">
    <property type="protein sequence ID" value="KJA28222.1"/>
    <property type="molecule type" value="Genomic_DNA"/>
</dbReference>
<proteinExistence type="predicted"/>
<accession>A0A0D2LKI6</accession>
<dbReference type="InterPro" id="IPR002913">
    <property type="entry name" value="START_lipid-bd_dom"/>
</dbReference>
<feature type="region of interest" description="Disordered" evidence="1">
    <location>
        <begin position="442"/>
        <end position="465"/>
    </location>
</feature>
<feature type="domain" description="START" evidence="3">
    <location>
        <begin position="949"/>
        <end position="1156"/>
    </location>
</feature>
<dbReference type="GO" id="GO:0008289">
    <property type="term" value="F:lipid binding"/>
    <property type="evidence" value="ECO:0007669"/>
    <property type="project" value="InterPro"/>
</dbReference>
<dbReference type="OrthoDB" id="196858at2759"/>
<dbReference type="OMA" id="WLTITHD"/>
<feature type="compositionally biased region" description="Polar residues" evidence="1">
    <location>
        <begin position="1352"/>
        <end position="1381"/>
    </location>
</feature>
<evidence type="ECO:0000313" key="5">
    <source>
        <dbReference type="Proteomes" id="UP000054270"/>
    </source>
</evidence>
<keyword evidence="2" id="KW-0472">Membrane</keyword>
<keyword evidence="2" id="KW-1133">Transmembrane helix</keyword>
<feature type="compositionally biased region" description="Low complexity" evidence="1">
    <location>
        <begin position="442"/>
        <end position="454"/>
    </location>
</feature>
<feature type="domain" description="START" evidence="3">
    <location>
        <begin position="495"/>
        <end position="663"/>
    </location>
</feature>
<feature type="compositionally biased region" description="Low complexity" evidence="1">
    <location>
        <begin position="1382"/>
        <end position="1413"/>
    </location>
</feature>
<dbReference type="CDD" id="cd00177">
    <property type="entry name" value="START"/>
    <property type="match status" value="1"/>
</dbReference>
<dbReference type="PANTHER" id="PTHR19308">
    <property type="entry name" value="PHOSPHATIDYLCHOLINE TRANSFER PROTEIN"/>
    <property type="match status" value="1"/>
</dbReference>
<dbReference type="InterPro" id="IPR023393">
    <property type="entry name" value="START-like_dom_sf"/>
</dbReference>
<name>A0A0D2LKI6_HYPSF</name>
<reference evidence="5" key="1">
    <citation type="submission" date="2014-04" db="EMBL/GenBank/DDBJ databases">
        <title>Evolutionary Origins and Diversification of the Mycorrhizal Mutualists.</title>
        <authorList>
            <consortium name="DOE Joint Genome Institute"/>
            <consortium name="Mycorrhizal Genomics Consortium"/>
            <person name="Kohler A."/>
            <person name="Kuo A."/>
            <person name="Nagy L.G."/>
            <person name="Floudas D."/>
            <person name="Copeland A."/>
            <person name="Barry K.W."/>
            <person name="Cichocki N."/>
            <person name="Veneault-Fourrey C."/>
            <person name="LaButti K."/>
            <person name="Lindquist E.A."/>
            <person name="Lipzen A."/>
            <person name="Lundell T."/>
            <person name="Morin E."/>
            <person name="Murat C."/>
            <person name="Riley R."/>
            <person name="Ohm R."/>
            <person name="Sun H."/>
            <person name="Tunlid A."/>
            <person name="Henrissat B."/>
            <person name="Grigoriev I.V."/>
            <person name="Hibbett D.S."/>
            <person name="Martin F."/>
        </authorList>
    </citation>
    <scope>NUCLEOTIDE SEQUENCE [LARGE SCALE GENOMIC DNA]</scope>
    <source>
        <strain evidence="5">FD-334 SS-4</strain>
    </source>
</reference>
<feature type="compositionally biased region" description="Low complexity" evidence="1">
    <location>
        <begin position="862"/>
        <end position="880"/>
    </location>
</feature>
<feature type="transmembrane region" description="Helical" evidence="2">
    <location>
        <begin position="1829"/>
        <end position="1848"/>
    </location>
</feature>
<evidence type="ECO:0000259" key="3">
    <source>
        <dbReference type="PROSITE" id="PS50848"/>
    </source>
</evidence>
<dbReference type="Gene3D" id="3.30.530.20">
    <property type="match status" value="3"/>
</dbReference>
<dbReference type="GO" id="GO:0005737">
    <property type="term" value="C:cytoplasm"/>
    <property type="evidence" value="ECO:0007669"/>
    <property type="project" value="UniProtKB-ARBA"/>
</dbReference>
<evidence type="ECO:0000313" key="4">
    <source>
        <dbReference type="EMBL" id="KJA28222.1"/>
    </source>
</evidence>